<organism evidence="6 7">
    <name type="scientific">Pedobacter gandavensis</name>
    <dbReference type="NCBI Taxonomy" id="2679963"/>
    <lineage>
        <taxon>Bacteria</taxon>
        <taxon>Pseudomonadati</taxon>
        <taxon>Bacteroidota</taxon>
        <taxon>Sphingobacteriia</taxon>
        <taxon>Sphingobacteriales</taxon>
        <taxon>Sphingobacteriaceae</taxon>
        <taxon>Pedobacter</taxon>
    </lineage>
</organism>
<dbReference type="Gene3D" id="2.40.170.20">
    <property type="entry name" value="TonB-dependent receptor, beta-barrel domain"/>
    <property type="match status" value="1"/>
</dbReference>
<name>A0ABR6EYQ1_9SPHI</name>
<keyword evidence="7" id="KW-1185">Reference proteome</keyword>
<keyword evidence="4" id="KW-0732">Signal</keyword>
<dbReference type="Gene3D" id="2.170.130.10">
    <property type="entry name" value="TonB-dependent receptor, plug domain"/>
    <property type="match status" value="1"/>
</dbReference>
<reference evidence="6 7" key="1">
    <citation type="submission" date="2019-11" db="EMBL/GenBank/DDBJ databases">
        <title>Description of Pedobacter sp. LMG 31462T.</title>
        <authorList>
            <person name="Carlier A."/>
            <person name="Qi S."/>
            <person name="Vandamme P."/>
        </authorList>
    </citation>
    <scope>NUCLEOTIDE SEQUENCE [LARGE SCALE GENOMIC DNA]</scope>
    <source>
        <strain evidence="6 7">LMG 31462</strain>
    </source>
</reference>
<sequence>MLMQYSLRTTISSVAVLLFLAISLSISAQNTFSGTIKGRVLDEHKATLPFASIFLKLENDSVIYKSQIGAENGDFSFTQVKAGKYLLEIKVMGYGDFKKSGLMMSQNSPLTDLGMIQLFPNSKVLTGVTITGRIPLFERRADKMIINLDQNLQSSPSMMEVMNKLPGVQVNPVDDQISLNGRGVQIYIDGKATPLSSDALAGLLKGMSPSGIQKIELIANPSAKYDAAGGAGIINIIRKRNYKGGLNGNVFANIGQGTYGKQVGGLNLNYKGDGFNVLLNTNYNYNKYNFDTKVMTDFFDQNGFLTAQTGSDIKSVRSTRIYTPTLGLDFYLSKKTTLSFTTVQNIQRFHKDARSSPLIADQTEEKDLFLNLVKAKTLNSSYSMHFLRQIDTLGKELTADLDFYNYDNQTGNDNTSLSAQEEVSALKSFLDQGRKYKVYAAKIDYTQPLGSKRRIELGLKTSFVRSDNENRFFITQTGLQILDPSQSDRFKYTEMINAIYTTFSKDGTHFSYQIGLRGEHTLGKGLLFETSEHNNRRYFQLFPSLYFDYKFNEKHSLNLNLNKNINRPTYENLNPLIRILDANNFLQGNPELKPGIVYNAALTYNLKNAFFATVAYGYTKNDFTSFSRKFENTEITSTKPENNKYTQYFSSHVAYNKQVNSWWYTSTGINYNQRTYKSVFDGYELQSSGIPGFGASSYDAFSVTKKFSFLVLLRYTGKFQERNLIYDPSFTFTAGVSQKLFKNKGTLALNVTDIFETYKSRYTQNSGAINQVWENKLETRIGRLSFSYNFGGAIKSRATKNAAEEESQRTKSAEN</sequence>
<comment type="caution">
    <text evidence="6">The sequence shown here is derived from an EMBL/GenBank/DDBJ whole genome shotgun (WGS) entry which is preliminary data.</text>
</comment>
<protein>
    <submittedName>
        <fullName evidence="6">Outer membrane beta-barrel protein</fullName>
    </submittedName>
</protein>
<keyword evidence="3" id="KW-0998">Cell outer membrane</keyword>
<dbReference type="InterPro" id="IPR013784">
    <property type="entry name" value="Carb-bd-like_fold"/>
</dbReference>
<dbReference type="InterPro" id="IPR041700">
    <property type="entry name" value="OMP_b-brl_3"/>
</dbReference>
<comment type="subcellular location">
    <subcellularLocation>
        <location evidence="1">Cell outer membrane</location>
    </subcellularLocation>
</comment>
<feature type="chain" id="PRO_5047365708" evidence="4">
    <location>
        <begin position="29"/>
        <end position="815"/>
    </location>
</feature>
<evidence type="ECO:0000313" key="6">
    <source>
        <dbReference type="EMBL" id="MBB2150367.1"/>
    </source>
</evidence>
<proteinExistence type="predicted"/>
<dbReference type="InterPro" id="IPR036942">
    <property type="entry name" value="Beta-barrel_TonB_sf"/>
</dbReference>
<dbReference type="Proteomes" id="UP000636110">
    <property type="component" value="Unassembled WGS sequence"/>
</dbReference>
<evidence type="ECO:0000256" key="3">
    <source>
        <dbReference type="ARBA" id="ARBA00023237"/>
    </source>
</evidence>
<dbReference type="InterPro" id="IPR037066">
    <property type="entry name" value="Plug_dom_sf"/>
</dbReference>
<dbReference type="PANTHER" id="PTHR40980">
    <property type="entry name" value="PLUG DOMAIN-CONTAINING PROTEIN"/>
    <property type="match status" value="1"/>
</dbReference>
<dbReference type="PANTHER" id="PTHR40980:SF4">
    <property type="entry name" value="TONB-DEPENDENT RECEPTOR-LIKE BETA-BARREL DOMAIN-CONTAINING PROTEIN"/>
    <property type="match status" value="1"/>
</dbReference>
<accession>A0ABR6EYQ1</accession>
<feature type="signal peptide" evidence="4">
    <location>
        <begin position="1"/>
        <end position="28"/>
    </location>
</feature>
<evidence type="ECO:0000259" key="5">
    <source>
        <dbReference type="Pfam" id="PF14905"/>
    </source>
</evidence>
<feature type="domain" description="Outer membrane protein beta-barrel" evidence="5">
    <location>
        <begin position="389"/>
        <end position="788"/>
    </location>
</feature>
<evidence type="ECO:0000256" key="2">
    <source>
        <dbReference type="ARBA" id="ARBA00023136"/>
    </source>
</evidence>
<dbReference type="EMBL" id="WNXC01000006">
    <property type="protein sequence ID" value="MBB2150367.1"/>
    <property type="molecule type" value="Genomic_DNA"/>
</dbReference>
<keyword evidence="2" id="KW-0472">Membrane</keyword>
<evidence type="ECO:0000256" key="1">
    <source>
        <dbReference type="ARBA" id="ARBA00004442"/>
    </source>
</evidence>
<evidence type="ECO:0000313" key="7">
    <source>
        <dbReference type="Proteomes" id="UP000636110"/>
    </source>
</evidence>
<dbReference type="Pfam" id="PF14905">
    <property type="entry name" value="OMP_b-brl_3"/>
    <property type="match status" value="1"/>
</dbReference>
<gene>
    <name evidence="6" type="ORF">GM920_15830</name>
</gene>
<dbReference type="SUPFAM" id="SSF56935">
    <property type="entry name" value="Porins"/>
    <property type="match status" value="1"/>
</dbReference>
<evidence type="ECO:0000256" key="4">
    <source>
        <dbReference type="SAM" id="SignalP"/>
    </source>
</evidence>
<dbReference type="SUPFAM" id="SSF49452">
    <property type="entry name" value="Starch-binding domain-like"/>
    <property type="match status" value="1"/>
</dbReference>